<evidence type="ECO:0000256" key="2">
    <source>
        <dbReference type="SAM" id="MobiDB-lite"/>
    </source>
</evidence>
<sequence length="237" mass="27196">MAATGGTPPPDHTTVPSDMEQGPTLERILQEITTVSHRLEEMDANISALVAETKTIRQDIAGFQHRVQGLEQRIASVEDRLNVIPDCDQELLFLCSKVIDLEDRSQRNNVRPSQRFFASPFRRSWESCSTLLLSSNEHTAWARNTPKGRQGPPPIIACLLRHEQVHQLLTVVRSHGPYSHEGHKISLTVYFSKESNDRRKSFLSFRPQLCQLDIKYDLFEPTRMYVDYQPGQIKRLF</sequence>
<comment type="caution">
    <text evidence="3">The sequence shown here is derived from an EMBL/GenBank/DDBJ whole genome shotgun (WGS) entry which is preliminary data.</text>
</comment>
<reference evidence="3" key="1">
    <citation type="journal article" date="2022" name="bioRxiv">
        <title>Sequencing and chromosome-scale assembly of the giantPleurodeles waltlgenome.</title>
        <authorList>
            <person name="Brown T."/>
            <person name="Elewa A."/>
            <person name="Iarovenko S."/>
            <person name="Subramanian E."/>
            <person name="Araus A.J."/>
            <person name="Petzold A."/>
            <person name="Susuki M."/>
            <person name="Suzuki K.-i.T."/>
            <person name="Hayashi T."/>
            <person name="Toyoda A."/>
            <person name="Oliveira C."/>
            <person name="Osipova E."/>
            <person name="Leigh N.D."/>
            <person name="Simon A."/>
            <person name="Yun M.H."/>
        </authorList>
    </citation>
    <scope>NUCLEOTIDE SEQUENCE</scope>
    <source>
        <strain evidence="3">20211129_DDA</strain>
        <tissue evidence="3">Liver</tissue>
    </source>
</reference>
<evidence type="ECO:0000256" key="1">
    <source>
        <dbReference type="SAM" id="Coils"/>
    </source>
</evidence>
<keyword evidence="1" id="KW-0175">Coiled coil</keyword>
<dbReference type="EMBL" id="JANPWB010000005">
    <property type="protein sequence ID" value="KAJ1187527.1"/>
    <property type="molecule type" value="Genomic_DNA"/>
</dbReference>
<name>A0AAV7UF45_PLEWA</name>
<dbReference type="AlphaFoldDB" id="A0AAV7UF45"/>
<keyword evidence="4" id="KW-1185">Reference proteome</keyword>
<feature type="coiled-coil region" evidence="1">
    <location>
        <begin position="25"/>
        <end position="80"/>
    </location>
</feature>
<protein>
    <submittedName>
        <fullName evidence="3">Uncharacterized protein</fullName>
    </submittedName>
</protein>
<dbReference type="Proteomes" id="UP001066276">
    <property type="component" value="Chromosome 3_1"/>
</dbReference>
<gene>
    <name evidence="3" type="ORF">NDU88_004302</name>
</gene>
<feature type="region of interest" description="Disordered" evidence="2">
    <location>
        <begin position="1"/>
        <end position="22"/>
    </location>
</feature>
<organism evidence="3 4">
    <name type="scientific">Pleurodeles waltl</name>
    <name type="common">Iberian ribbed newt</name>
    <dbReference type="NCBI Taxonomy" id="8319"/>
    <lineage>
        <taxon>Eukaryota</taxon>
        <taxon>Metazoa</taxon>
        <taxon>Chordata</taxon>
        <taxon>Craniata</taxon>
        <taxon>Vertebrata</taxon>
        <taxon>Euteleostomi</taxon>
        <taxon>Amphibia</taxon>
        <taxon>Batrachia</taxon>
        <taxon>Caudata</taxon>
        <taxon>Salamandroidea</taxon>
        <taxon>Salamandridae</taxon>
        <taxon>Pleurodelinae</taxon>
        <taxon>Pleurodeles</taxon>
    </lineage>
</organism>
<proteinExistence type="predicted"/>
<evidence type="ECO:0000313" key="3">
    <source>
        <dbReference type="EMBL" id="KAJ1187527.1"/>
    </source>
</evidence>
<dbReference type="Gene3D" id="1.20.5.340">
    <property type="match status" value="1"/>
</dbReference>
<accession>A0AAV7UF45</accession>
<evidence type="ECO:0000313" key="4">
    <source>
        <dbReference type="Proteomes" id="UP001066276"/>
    </source>
</evidence>